<comment type="caution">
    <text evidence="2">The sequence shown here is derived from an EMBL/GenBank/DDBJ whole genome shotgun (WGS) entry which is preliminary data.</text>
</comment>
<evidence type="ECO:0000256" key="1">
    <source>
        <dbReference type="SAM" id="MobiDB-lite"/>
    </source>
</evidence>
<evidence type="ECO:0000313" key="2">
    <source>
        <dbReference type="EMBL" id="RDX93345.1"/>
    </source>
</evidence>
<feature type="compositionally biased region" description="Polar residues" evidence="1">
    <location>
        <begin position="57"/>
        <end position="66"/>
    </location>
</feature>
<reference evidence="2" key="1">
    <citation type="submission" date="2018-05" db="EMBL/GenBank/DDBJ databases">
        <title>Draft genome of Mucuna pruriens seed.</title>
        <authorList>
            <person name="Nnadi N.E."/>
            <person name="Vos R."/>
            <person name="Hasami M.H."/>
            <person name="Devisetty U.K."/>
            <person name="Aguiy J.C."/>
        </authorList>
    </citation>
    <scope>NUCLEOTIDE SEQUENCE [LARGE SCALE GENOMIC DNA]</scope>
    <source>
        <strain evidence="2">JCA_2017</strain>
    </source>
</reference>
<dbReference type="EMBL" id="QJKJ01004636">
    <property type="protein sequence ID" value="RDX93345.1"/>
    <property type="molecule type" value="Genomic_DNA"/>
</dbReference>
<name>A0A371GS33_MUCPR</name>
<organism evidence="2 3">
    <name type="scientific">Mucuna pruriens</name>
    <name type="common">Velvet bean</name>
    <name type="synonym">Dolichos pruriens</name>
    <dbReference type="NCBI Taxonomy" id="157652"/>
    <lineage>
        <taxon>Eukaryota</taxon>
        <taxon>Viridiplantae</taxon>
        <taxon>Streptophyta</taxon>
        <taxon>Embryophyta</taxon>
        <taxon>Tracheophyta</taxon>
        <taxon>Spermatophyta</taxon>
        <taxon>Magnoliopsida</taxon>
        <taxon>eudicotyledons</taxon>
        <taxon>Gunneridae</taxon>
        <taxon>Pentapetalae</taxon>
        <taxon>rosids</taxon>
        <taxon>fabids</taxon>
        <taxon>Fabales</taxon>
        <taxon>Fabaceae</taxon>
        <taxon>Papilionoideae</taxon>
        <taxon>50 kb inversion clade</taxon>
        <taxon>NPAAA clade</taxon>
        <taxon>indigoferoid/millettioid clade</taxon>
        <taxon>Phaseoleae</taxon>
        <taxon>Mucuna</taxon>
    </lineage>
</organism>
<feature type="non-terminal residue" evidence="2">
    <location>
        <position position="1"/>
    </location>
</feature>
<protein>
    <submittedName>
        <fullName evidence="2">Uncharacterized protein</fullName>
    </submittedName>
</protein>
<accession>A0A371GS33</accession>
<proteinExistence type="predicted"/>
<feature type="region of interest" description="Disordered" evidence="1">
    <location>
        <begin position="39"/>
        <end position="66"/>
    </location>
</feature>
<keyword evidence="3" id="KW-1185">Reference proteome</keyword>
<sequence length="66" mass="7924">MQFKKRWEPWRKITHEDWLHYPKEENNLLSEVGMLDCKPMGIPTEQNQKLDEKGDQVPTNKSNIKD</sequence>
<dbReference type="Proteomes" id="UP000257109">
    <property type="component" value="Unassembled WGS sequence"/>
</dbReference>
<dbReference type="AlphaFoldDB" id="A0A371GS33"/>
<gene>
    <name evidence="2" type="ORF">CR513_24412</name>
</gene>
<evidence type="ECO:0000313" key="3">
    <source>
        <dbReference type="Proteomes" id="UP000257109"/>
    </source>
</evidence>